<dbReference type="InterPro" id="IPR053215">
    <property type="entry name" value="TKL_Ser/Thr_kinase"/>
</dbReference>
<evidence type="ECO:0008006" key="4">
    <source>
        <dbReference type="Google" id="ProtNLM"/>
    </source>
</evidence>
<dbReference type="Proteomes" id="UP000187209">
    <property type="component" value="Unassembled WGS sequence"/>
</dbReference>
<comment type="caution">
    <text evidence="2">The sequence shown here is derived from an EMBL/GenBank/DDBJ whole genome shotgun (WGS) entry which is preliminary data.</text>
</comment>
<dbReference type="PANTHER" id="PTHR45756">
    <property type="entry name" value="PALMITOYLTRANSFERASE"/>
    <property type="match status" value="1"/>
</dbReference>
<feature type="chain" id="PRO_5012977882" description="TNFR-Cys domain-containing protein" evidence="1">
    <location>
        <begin position="17"/>
        <end position="400"/>
    </location>
</feature>
<dbReference type="InterPro" id="IPR009030">
    <property type="entry name" value="Growth_fac_rcpt_cys_sf"/>
</dbReference>
<dbReference type="SMART" id="SM00261">
    <property type="entry name" value="FU"/>
    <property type="match status" value="3"/>
</dbReference>
<feature type="signal peptide" evidence="1">
    <location>
        <begin position="1"/>
        <end position="16"/>
    </location>
</feature>
<dbReference type="InterPro" id="IPR006212">
    <property type="entry name" value="Furin_repeat"/>
</dbReference>
<dbReference type="PANTHER" id="PTHR45756:SF1">
    <property type="entry name" value="PROTEIN KINASE DOMAIN CONTAINING PROTEIN"/>
    <property type="match status" value="1"/>
</dbReference>
<dbReference type="SUPFAM" id="SSF57184">
    <property type="entry name" value="Growth factor receptor domain"/>
    <property type="match status" value="3"/>
</dbReference>
<name>A0A1R2B2Q8_9CILI</name>
<dbReference type="EMBL" id="MPUH01001029">
    <property type="protein sequence ID" value="OMJ71039.1"/>
    <property type="molecule type" value="Genomic_DNA"/>
</dbReference>
<proteinExistence type="predicted"/>
<evidence type="ECO:0000256" key="1">
    <source>
        <dbReference type="SAM" id="SignalP"/>
    </source>
</evidence>
<organism evidence="2 3">
    <name type="scientific">Stentor coeruleus</name>
    <dbReference type="NCBI Taxonomy" id="5963"/>
    <lineage>
        <taxon>Eukaryota</taxon>
        <taxon>Sar</taxon>
        <taxon>Alveolata</taxon>
        <taxon>Ciliophora</taxon>
        <taxon>Postciliodesmatophora</taxon>
        <taxon>Heterotrichea</taxon>
        <taxon>Heterotrichida</taxon>
        <taxon>Stentoridae</taxon>
        <taxon>Stentor</taxon>
    </lineage>
</organism>
<gene>
    <name evidence="2" type="ORF">SteCoe_30862</name>
</gene>
<keyword evidence="1" id="KW-0732">Signal</keyword>
<sequence length="400" mass="42993">MMKITLIFLTFMLSESNCLIENCESCSPLSNEVCINCNYQFIRDRLIGCVEEPARKNIIENCIKNSNGRCEICSEGYEVYEGRCNPECQPGCSCFEPYECLKSHSRVLCEDSNCYSCLISSCEACNAGYTLGADDKCYSCPYNCYDCVSGICYECDSGYELSGNSCVLESSCNVDNCLTCSSTDVCSMCTIGYGSDGYGNCQSCPSNCNDCTGSVCYLCKTGYNVVNGECLISCDVPNCNICQSSNVCSFCNHGYGTDGFGGCGLCPVGCDDCFAGLCYICENGYHLTILLKCEPGDCNDSHCRICDQINVCDECLDGFKSDNYGGCTDCPYGCEKCTSSSCSKCLNGYHFEGSVCAIDSNNGGGSDGGNSNGDGYYDETSSNSELCLLSGFSLILALII</sequence>
<dbReference type="OrthoDB" id="298320at2759"/>
<evidence type="ECO:0000313" key="3">
    <source>
        <dbReference type="Proteomes" id="UP000187209"/>
    </source>
</evidence>
<accession>A0A1R2B2Q8</accession>
<dbReference type="AlphaFoldDB" id="A0A1R2B2Q8"/>
<keyword evidence="3" id="KW-1185">Reference proteome</keyword>
<reference evidence="2 3" key="1">
    <citation type="submission" date="2016-11" db="EMBL/GenBank/DDBJ databases">
        <title>The macronuclear genome of Stentor coeruleus: a giant cell with tiny introns.</title>
        <authorList>
            <person name="Slabodnick M."/>
            <person name="Ruby J.G."/>
            <person name="Reiff S.B."/>
            <person name="Swart E.C."/>
            <person name="Gosai S."/>
            <person name="Prabakaran S."/>
            <person name="Witkowska E."/>
            <person name="Larue G.E."/>
            <person name="Fisher S."/>
            <person name="Freeman R.M."/>
            <person name="Gunawardena J."/>
            <person name="Chu W."/>
            <person name="Stover N.A."/>
            <person name="Gregory B.D."/>
            <person name="Nowacki M."/>
            <person name="Derisi J."/>
            <person name="Roy S.W."/>
            <person name="Marshall W.F."/>
            <person name="Sood P."/>
        </authorList>
    </citation>
    <scope>NUCLEOTIDE SEQUENCE [LARGE SCALE GENOMIC DNA]</scope>
    <source>
        <strain evidence="2">WM001</strain>
    </source>
</reference>
<protein>
    <recommendedName>
        <fullName evidence="4">TNFR-Cys domain-containing protein</fullName>
    </recommendedName>
</protein>
<evidence type="ECO:0000313" key="2">
    <source>
        <dbReference type="EMBL" id="OMJ71039.1"/>
    </source>
</evidence>